<feature type="transmembrane region" description="Helical" evidence="2">
    <location>
        <begin position="29"/>
        <end position="49"/>
    </location>
</feature>
<feature type="region of interest" description="Disordered" evidence="1">
    <location>
        <begin position="280"/>
        <end position="324"/>
    </location>
</feature>
<reference evidence="3 4" key="1">
    <citation type="submission" date="2019-07" db="EMBL/GenBank/DDBJ databases">
        <title>Quadrisphaera sp. strain DD2A genome sequencing and assembly.</title>
        <authorList>
            <person name="Kim I."/>
        </authorList>
    </citation>
    <scope>NUCLEOTIDE SEQUENCE [LARGE SCALE GENOMIC DNA]</scope>
    <source>
        <strain evidence="3 4">DD2A</strain>
    </source>
</reference>
<dbReference type="RefSeq" id="WP_147926193.1">
    <property type="nucleotide sequence ID" value="NZ_VKAC01000005.1"/>
</dbReference>
<feature type="transmembrane region" description="Helical" evidence="2">
    <location>
        <begin position="86"/>
        <end position="106"/>
    </location>
</feature>
<dbReference type="EMBL" id="VKAC01000005">
    <property type="protein sequence ID" value="TXR56400.1"/>
    <property type="molecule type" value="Genomic_DNA"/>
</dbReference>
<feature type="compositionally biased region" description="Polar residues" evidence="1">
    <location>
        <begin position="307"/>
        <end position="316"/>
    </location>
</feature>
<protein>
    <submittedName>
        <fullName evidence="3">Uncharacterized protein</fullName>
    </submittedName>
</protein>
<feature type="transmembrane region" description="Helical" evidence="2">
    <location>
        <begin position="115"/>
        <end position="131"/>
    </location>
</feature>
<feature type="transmembrane region" description="Helical" evidence="2">
    <location>
        <begin position="157"/>
        <end position="177"/>
    </location>
</feature>
<dbReference type="AlphaFoldDB" id="A0A5C8ZHQ2"/>
<keyword evidence="2" id="KW-1133">Transmembrane helix</keyword>
<sequence length="324" mass="33570">MVLTRSAQRGRAEPGAGRRRGRVWSEGDLLRLTPLVKVLAVVALVLVVVGPTVRIAVEAVQSDAALPLAWLDEAKRQTDLDGEANLPATFSAALLALVGLGFLFLAGERRSRGERAWPVVLLAAVAGYLGLDEACELHESLALIADRLHATLGLHNFAWLVPGVLLALAGGVLALRLARALPPRLRTRLVLAGVVYLFGAIVMEYVTSLFLVDLPGSAELTAPQPVSYILLNAVEEGSEMAGALLALAAVLAELRLRVVAGGVALVGAGAADRGVGEAAAVRQTGGAEHGTSLGRPASPSHDPAGVTTVSDEQQGSLRGGEGDR</sequence>
<name>A0A5C8ZHQ2_9ACTN</name>
<keyword evidence="2" id="KW-0812">Transmembrane</keyword>
<dbReference type="Proteomes" id="UP000321234">
    <property type="component" value="Unassembled WGS sequence"/>
</dbReference>
<evidence type="ECO:0000256" key="1">
    <source>
        <dbReference type="SAM" id="MobiDB-lite"/>
    </source>
</evidence>
<gene>
    <name evidence="3" type="ORF">FMM08_09890</name>
</gene>
<evidence type="ECO:0000313" key="4">
    <source>
        <dbReference type="Proteomes" id="UP000321234"/>
    </source>
</evidence>
<proteinExistence type="predicted"/>
<dbReference type="OrthoDB" id="5184994at2"/>
<evidence type="ECO:0000256" key="2">
    <source>
        <dbReference type="SAM" id="Phobius"/>
    </source>
</evidence>
<comment type="caution">
    <text evidence="3">The sequence shown here is derived from an EMBL/GenBank/DDBJ whole genome shotgun (WGS) entry which is preliminary data.</text>
</comment>
<organism evidence="3 4">
    <name type="scientific">Quadrisphaera setariae</name>
    <dbReference type="NCBI Taxonomy" id="2593304"/>
    <lineage>
        <taxon>Bacteria</taxon>
        <taxon>Bacillati</taxon>
        <taxon>Actinomycetota</taxon>
        <taxon>Actinomycetes</taxon>
        <taxon>Kineosporiales</taxon>
        <taxon>Kineosporiaceae</taxon>
        <taxon>Quadrisphaera</taxon>
    </lineage>
</organism>
<keyword evidence="2" id="KW-0472">Membrane</keyword>
<keyword evidence="4" id="KW-1185">Reference proteome</keyword>
<feature type="transmembrane region" description="Helical" evidence="2">
    <location>
        <begin position="189"/>
        <end position="212"/>
    </location>
</feature>
<accession>A0A5C8ZHQ2</accession>
<evidence type="ECO:0000313" key="3">
    <source>
        <dbReference type="EMBL" id="TXR56400.1"/>
    </source>
</evidence>